<dbReference type="HOGENOM" id="CLU_092389_0_0_5"/>
<dbReference type="AlphaFoldDB" id="Q2RQM5"/>
<accession>Q2RQM5</accession>
<feature type="signal peptide" evidence="1">
    <location>
        <begin position="1"/>
        <end position="19"/>
    </location>
</feature>
<dbReference type="eggNOG" id="COG0834">
    <property type="taxonomic scope" value="Bacteria"/>
</dbReference>
<dbReference type="STRING" id="269796.Rru_A2773"/>
<name>Q2RQM5_RHORT</name>
<dbReference type="PATRIC" id="fig|269796.9.peg.2879"/>
<reference evidence="2 3" key="1">
    <citation type="journal article" date="2011" name="Stand. Genomic Sci.">
        <title>Complete genome sequence of Rhodospirillum rubrum type strain (S1).</title>
        <authorList>
            <person name="Munk A.C."/>
            <person name="Copeland A."/>
            <person name="Lucas S."/>
            <person name="Lapidus A."/>
            <person name="Del Rio T.G."/>
            <person name="Barry K."/>
            <person name="Detter J.C."/>
            <person name="Hammon N."/>
            <person name="Israni S."/>
            <person name="Pitluck S."/>
            <person name="Brettin T."/>
            <person name="Bruce D."/>
            <person name="Han C."/>
            <person name="Tapia R."/>
            <person name="Gilna P."/>
            <person name="Schmutz J."/>
            <person name="Larimer F."/>
            <person name="Land M."/>
            <person name="Kyrpides N.C."/>
            <person name="Mavromatis K."/>
            <person name="Richardson P."/>
            <person name="Rohde M."/>
            <person name="Goker M."/>
            <person name="Klenk H.P."/>
            <person name="Zhang Y."/>
            <person name="Roberts G.P."/>
            <person name="Reslewic S."/>
            <person name="Schwartz D.C."/>
        </authorList>
    </citation>
    <scope>NUCLEOTIDE SEQUENCE [LARGE SCALE GENOMIC DNA]</scope>
    <source>
        <strain evidence="3">ATCC 11170 / ATH 1.1.1 / DSM 467 / LMG 4362 / NCIMB 8255 / S1</strain>
    </source>
</reference>
<dbReference type="SMR" id="Q2RQM5"/>
<proteinExistence type="predicted"/>
<feature type="chain" id="PRO_5004214941" evidence="1">
    <location>
        <begin position="20"/>
        <end position="214"/>
    </location>
</feature>
<keyword evidence="1" id="KW-0732">Signal</keyword>
<dbReference type="EMBL" id="CP000230">
    <property type="protein sequence ID" value="ABC23570.1"/>
    <property type="molecule type" value="Genomic_DNA"/>
</dbReference>
<evidence type="ECO:0000313" key="3">
    <source>
        <dbReference type="Proteomes" id="UP000001929"/>
    </source>
</evidence>
<dbReference type="EnsemblBacteria" id="ABC23570">
    <property type="protein sequence ID" value="ABC23570"/>
    <property type="gene ID" value="Rru_A2773"/>
</dbReference>
<dbReference type="Proteomes" id="UP000001929">
    <property type="component" value="Chromosome"/>
</dbReference>
<sequence length="214" mass="22815">MKKAIALATLLSGTPLALAGLLAVTTPLHVANAAEPVSAATAEVSEAMLGEIRNQLSTPLVRTILEARRANTRSMSQSDIDGLDKAWIAQRTAKEQPLVASVMASPLSADLIRIQAQSNGLITEIIVMDARGLNAGLSAISSDYWQGDEAKYQKTFLVGGDAVFIDDPEVDKATATERLQVNMTLTDEMGKPLGAAAVEFNLTELRRRRLAGIM</sequence>
<dbReference type="KEGG" id="rru:Rru_A2773"/>
<organism evidence="2 3">
    <name type="scientific">Rhodospirillum rubrum (strain ATCC 11170 / ATH 1.1.1 / DSM 467 / LMG 4362 / NCIMB 8255 / S1)</name>
    <dbReference type="NCBI Taxonomy" id="269796"/>
    <lineage>
        <taxon>Bacteria</taxon>
        <taxon>Pseudomonadati</taxon>
        <taxon>Pseudomonadota</taxon>
        <taxon>Alphaproteobacteria</taxon>
        <taxon>Rhodospirillales</taxon>
        <taxon>Rhodospirillaceae</taxon>
        <taxon>Rhodospirillum</taxon>
    </lineage>
</organism>
<gene>
    <name evidence="2" type="ordered locus">Rru_A2773</name>
</gene>
<evidence type="ECO:0000313" key="2">
    <source>
        <dbReference type="EMBL" id="ABC23570.1"/>
    </source>
</evidence>
<protein>
    <submittedName>
        <fullName evidence="2">Uncharacterized protein</fullName>
    </submittedName>
</protein>
<evidence type="ECO:0000256" key="1">
    <source>
        <dbReference type="SAM" id="SignalP"/>
    </source>
</evidence>
<keyword evidence="3" id="KW-1185">Reference proteome</keyword>
<dbReference type="RefSeq" id="WP_011390583.1">
    <property type="nucleotide sequence ID" value="NC_007643.1"/>
</dbReference>